<protein>
    <submittedName>
        <fullName evidence="1">Uncharacterized protein</fullName>
    </submittedName>
</protein>
<proteinExistence type="predicted"/>
<reference evidence="1" key="1">
    <citation type="submission" date="2019-08" db="EMBL/GenBank/DDBJ databases">
        <title>Genome sequence of Clostridiales bacterium MT110.</title>
        <authorList>
            <person name="Cao J."/>
        </authorList>
    </citation>
    <scope>NUCLEOTIDE SEQUENCE</scope>
    <source>
        <strain evidence="1">MT110</strain>
    </source>
</reference>
<name>A0ACD1AF52_9FIRM</name>
<keyword evidence="2" id="KW-1185">Reference proteome</keyword>
<dbReference type="Proteomes" id="UP000594014">
    <property type="component" value="Chromosome"/>
</dbReference>
<gene>
    <name evidence="1" type="ORF">FRZ06_17795</name>
</gene>
<organism evidence="1 2">
    <name type="scientific">Anoxybacterium hadale</name>
    <dbReference type="NCBI Taxonomy" id="3408580"/>
    <lineage>
        <taxon>Bacteria</taxon>
        <taxon>Bacillati</taxon>
        <taxon>Bacillota</taxon>
        <taxon>Clostridia</taxon>
        <taxon>Peptostreptococcales</taxon>
        <taxon>Anaerovoracaceae</taxon>
        <taxon>Anoxybacterium</taxon>
    </lineage>
</organism>
<evidence type="ECO:0000313" key="2">
    <source>
        <dbReference type="Proteomes" id="UP000594014"/>
    </source>
</evidence>
<evidence type="ECO:0000313" key="1">
    <source>
        <dbReference type="EMBL" id="QOX65065.1"/>
    </source>
</evidence>
<sequence>MSKGKTDISNLRDKKYEKTKDGNLKGEKAVQANSYLFRMAYAPSINESTNIFQMIPALFFTAIVIMITRMASYERSMDQFFWSGGSSQLTDFFSYYKMVGILVCVALAFILLLYRVFTQSFYIKRSNFYIPMIVYTAFVLLSQLSSDYKGIALLGWNDRFEGTLTLVAYMVMLFFIINVVNSEANVRQLVYTLAGSSILLSLLGLTQAFNHDFFRTSIGKKFITPSWFWDRVDTLNFTFKNREVYQTVYNINYVSFYLTLLIPLFGLLFIRSFMRGKEEVLWKKITLGALFTLLVYNLIGSSSSGGFLGMGIVILIAIIILNKRIVQWRKPVAILLLLTIIVAGMSYDRWIPELNQAVRGVLGMPQQSTADESRKSSANLGNTSDIGTKSFKIDYIETENDLIRFSIDGEVIEFLTNYKNPLEVYPYDSSGNLLPLAPTETSPVYKVEDDRFEQFTLYPAKDEAGNRLFVIQTDGDDWPFMLTPDGPRYITSYGKTVSLHKIPAIGWENNQAFGSGRGYIWSRTIPMMQETLFIGHGADTYCIYFPQEDYAGKYNAGWNINTIVDKPHNMFMGMVIGTGGISLLAFLSLLLGYIIQSIRIYSKRLDYDFIAFCGVGIFLGIFGFIVSGLVNDSSVSVMPMFYGLLGTGISINMMIKNTNGSHPE</sequence>
<accession>A0ACD1AF52</accession>
<dbReference type="EMBL" id="CP042469">
    <property type="protein sequence ID" value="QOX65065.1"/>
    <property type="molecule type" value="Genomic_DNA"/>
</dbReference>